<accession>A0A803KZP7</accession>
<dbReference type="PANTHER" id="PTHR34371">
    <property type="entry name" value="OS01G0551000 PROTEIN"/>
    <property type="match status" value="1"/>
</dbReference>
<keyword evidence="2" id="KW-1185">Reference proteome</keyword>
<protein>
    <submittedName>
        <fullName evidence="1">Uncharacterized protein</fullName>
    </submittedName>
</protein>
<dbReference type="EnsemblPlants" id="AUR62004507-RA">
    <property type="protein sequence ID" value="AUR62004507-RA:cds"/>
    <property type="gene ID" value="AUR62004507"/>
</dbReference>
<evidence type="ECO:0000313" key="2">
    <source>
        <dbReference type="Proteomes" id="UP000596660"/>
    </source>
</evidence>
<evidence type="ECO:0000313" key="1">
    <source>
        <dbReference type="EnsemblPlants" id="AUR62004507-RA:cds"/>
    </source>
</evidence>
<dbReference type="AlphaFoldDB" id="A0A803KZP7"/>
<dbReference type="GeneID" id="110714029"/>
<reference evidence="1" key="2">
    <citation type="submission" date="2021-03" db="UniProtKB">
        <authorList>
            <consortium name="EnsemblPlants"/>
        </authorList>
    </citation>
    <scope>IDENTIFICATION</scope>
</reference>
<reference evidence="1" key="1">
    <citation type="journal article" date="2017" name="Nature">
        <title>The genome of Chenopodium quinoa.</title>
        <authorList>
            <person name="Jarvis D.E."/>
            <person name="Ho Y.S."/>
            <person name="Lightfoot D.J."/>
            <person name="Schmoeckel S.M."/>
            <person name="Li B."/>
            <person name="Borm T.J.A."/>
            <person name="Ohyanagi H."/>
            <person name="Mineta K."/>
            <person name="Michell C.T."/>
            <person name="Saber N."/>
            <person name="Kharbatia N.M."/>
            <person name="Rupper R.R."/>
            <person name="Sharp A.R."/>
            <person name="Dally N."/>
            <person name="Boughton B.A."/>
            <person name="Woo Y.H."/>
            <person name="Gao G."/>
            <person name="Schijlen E.G.W.M."/>
            <person name="Guo X."/>
            <person name="Momin A.A."/>
            <person name="Negrao S."/>
            <person name="Al-Babili S."/>
            <person name="Gehring C."/>
            <person name="Roessner U."/>
            <person name="Jung C."/>
            <person name="Murphy K."/>
            <person name="Arold S.T."/>
            <person name="Gojobori T."/>
            <person name="van der Linden C.G."/>
            <person name="van Loo E.N."/>
            <person name="Jellen E.N."/>
            <person name="Maughan P.J."/>
            <person name="Tester M."/>
        </authorList>
    </citation>
    <scope>NUCLEOTIDE SEQUENCE [LARGE SCALE GENOMIC DNA]</scope>
    <source>
        <strain evidence="1">cv. PI 614886</strain>
    </source>
</reference>
<organism evidence="1 2">
    <name type="scientific">Chenopodium quinoa</name>
    <name type="common">Quinoa</name>
    <dbReference type="NCBI Taxonomy" id="63459"/>
    <lineage>
        <taxon>Eukaryota</taxon>
        <taxon>Viridiplantae</taxon>
        <taxon>Streptophyta</taxon>
        <taxon>Embryophyta</taxon>
        <taxon>Tracheophyta</taxon>
        <taxon>Spermatophyta</taxon>
        <taxon>Magnoliopsida</taxon>
        <taxon>eudicotyledons</taxon>
        <taxon>Gunneridae</taxon>
        <taxon>Pentapetalae</taxon>
        <taxon>Caryophyllales</taxon>
        <taxon>Chenopodiaceae</taxon>
        <taxon>Chenopodioideae</taxon>
        <taxon>Atripliceae</taxon>
        <taxon>Chenopodium</taxon>
    </lineage>
</organism>
<dbReference type="Gramene" id="AUR62004507-RA">
    <property type="protein sequence ID" value="AUR62004507-RA:cds"/>
    <property type="gene ID" value="AUR62004507"/>
</dbReference>
<dbReference type="RefSeq" id="XP_021748181.1">
    <property type="nucleotide sequence ID" value="XM_021892489.1"/>
</dbReference>
<dbReference type="OrthoDB" id="1934555at2759"/>
<gene>
    <name evidence="1" type="primary">LOC110714029</name>
</gene>
<dbReference type="OMA" id="VWTSICE"/>
<sequence length="264" mass="28949">MEFEEAETNTTIPKLPLYSLKNQQQRYSGNLTSPLHTSASVPFKWEEHPGKPLPCLTLALPSTVTNTVKSLELPPRLLNESKFTKTPSPTTVLEGPYSNFTSAVGKSSSFRFLRKRQGSFDGTFSLWGSRGSSPERGLLGTIVLSRSGSSRRENKGLFGSWKKKDFKSSNNNSKTSEVVDEGNFVFPTLVSVDDGATSTCTGCDGNGNGEGGGTFVKVSKMNSKKTNFLGLSQNKSHFWAAIYGAFKQVIPSPRRSTKWKKDAW</sequence>
<dbReference type="PANTHER" id="PTHR34371:SF2">
    <property type="entry name" value="DUF688 FAMILY PROTEIN"/>
    <property type="match status" value="1"/>
</dbReference>
<dbReference type="Pfam" id="PF05097">
    <property type="entry name" value="DUF688"/>
    <property type="match status" value="1"/>
</dbReference>
<proteinExistence type="predicted"/>
<dbReference type="Proteomes" id="UP000596660">
    <property type="component" value="Unplaced"/>
</dbReference>
<dbReference type="InterPro" id="IPR007789">
    <property type="entry name" value="DUF688"/>
</dbReference>
<name>A0A803KZP7_CHEQI</name>
<dbReference type="KEGG" id="cqi:110714029"/>